<dbReference type="EMBL" id="QGDJ01000005">
    <property type="protein sequence ID" value="PWJ18332.1"/>
    <property type="molecule type" value="Genomic_DNA"/>
</dbReference>
<dbReference type="GO" id="GO:0005975">
    <property type="term" value="P:carbohydrate metabolic process"/>
    <property type="evidence" value="ECO:0007669"/>
    <property type="project" value="InterPro"/>
</dbReference>
<dbReference type="Proteomes" id="UP000251571">
    <property type="component" value="Unassembled WGS sequence"/>
</dbReference>
<dbReference type="OrthoDB" id="9786661at2"/>
<reference evidence="8 10" key="1">
    <citation type="submission" date="2016-10" db="EMBL/GenBank/DDBJ databases">
        <authorList>
            <person name="Cai Z."/>
        </authorList>
    </citation>
    <scope>NUCLEOTIDE SEQUENCE [LARGE SCALE GENOMIC DNA]</scope>
    <source>
        <strain evidence="8 10">DSM 25227</strain>
    </source>
</reference>
<evidence type="ECO:0000313" key="7">
    <source>
        <dbReference type="EMBL" id="PWJ18332.1"/>
    </source>
</evidence>
<evidence type="ECO:0000256" key="1">
    <source>
        <dbReference type="ARBA" id="ARBA00001231"/>
    </source>
</evidence>
<dbReference type="InterPro" id="IPR050226">
    <property type="entry name" value="NagZ_Beta-hexosaminidase"/>
</dbReference>
<evidence type="ECO:0000313" key="8">
    <source>
        <dbReference type="EMBL" id="SSA46858.1"/>
    </source>
</evidence>
<dbReference type="InterPro" id="IPR036962">
    <property type="entry name" value="Glyco_hydro_3_N_sf"/>
</dbReference>
<accession>A0A2Y9AU52</accession>
<dbReference type="SUPFAM" id="SSF51445">
    <property type="entry name" value="(Trans)glycosidases"/>
    <property type="match status" value="1"/>
</dbReference>
<dbReference type="GO" id="GO:0009254">
    <property type="term" value="P:peptidoglycan turnover"/>
    <property type="evidence" value="ECO:0007669"/>
    <property type="project" value="TreeGrafter"/>
</dbReference>
<dbReference type="PANTHER" id="PTHR30480:SF13">
    <property type="entry name" value="BETA-HEXOSAMINIDASE"/>
    <property type="match status" value="1"/>
</dbReference>
<evidence type="ECO:0000313" key="9">
    <source>
        <dbReference type="Proteomes" id="UP000245839"/>
    </source>
</evidence>
<evidence type="ECO:0000313" key="10">
    <source>
        <dbReference type="Proteomes" id="UP000251571"/>
    </source>
</evidence>
<dbReference type="Pfam" id="PF00933">
    <property type="entry name" value="Glyco_hydro_3"/>
    <property type="match status" value="1"/>
</dbReference>
<dbReference type="GO" id="GO:0004563">
    <property type="term" value="F:beta-N-acetylhexosaminidase activity"/>
    <property type="evidence" value="ECO:0007669"/>
    <property type="project" value="UniProtKB-EC"/>
</dbReference>
<dbReference type="InterPro" id="IPR017853">
    <property type="entry name" value="GH"/>
</dbReference>
<name>A0A2Y9AU52_9RHOB</name>
<organism evidence="8 10">
    <name type="scientific">Jannaschia seohaensis</name>
    <dbReference type="NCBI Taxonomy" id="475081"/>
    <lineage>
        <taxon>Bacteria</taxon>
        <taxon>Pseudomonadati</taxon>
        <taxon>Pseudomonadota</taxon>
        <taxon>Alphaproteobacteria</taxon>
        <taxon>Rhodobacterales</taxon>
        <taxon>Roseobacteraceae</taxon>
        <taxon>Jannaschia</taxon>
    </lineage>
</organism>
<keyword evidence="5" id="KW-0326">Glycosidase</keyword>
<dbReference type="EMBL" id="UETC01000005">
    <property type="protein sequence ID" value="SSA46858.1"/>
    <property type="molecule type" value="Genomic_DNA"/>
</dbReference>
<dbReference type="Proteomes" id="UP000245839">
    <property type="component" value="Unassembled WGS sequence"/>
</dbReference>
<reference evidence="7 9" key="2">
    <citation type="submission" date="2018-03" db="EMBL/GenBank/DDBJ databases">
        <title>Genomic Encyclopedia of Archaeal and Bacterial Type Strains, Phase II (KMG-II): from individual species to whole genera.</title>
        <authorList>
            <person name="Goeker M."/>
        </authorList>
    </citation>
    <scope>NUCLEOTIDE SEQUENCE [LARGE SCALE GENOMIC DNA]</scope>
    <source>
        <strain evidence="7 9">DSM 25227</strain>
    </source>
</reference>
<keyword evidence="9" id="KW-1185">Reference proteome</keyword>
<evidence type="ECO:0000256" key="4">
    <source>
        <dbReference type="ARBA" id="ARBA00022801"/>
    </source>
</evidence>
<protein>
    <recommendedName>
        <fullName evidence="3">beta-N-acetylhexosaminidase</fullName>
        <ecNumber evidence="3">3.2.1.52</ecNumber>
    </recommendedName>
</protein>
<evidence type="ECO:0000256" key="3">
    <source>
        <dbReference type="ARBA" id="ARBA00012663"/>
    </source>
</evidence>
<gene>
    <name evidence="7" type="ORF">BCF38_105321</name>
    <name evidence="8" type="ORF">SAMN05421539_105321</name>
</gene>
<dbReference type="PANTHER" id="PTHR30480">
    <property type="entry name" value="BETA-HEXOSAMINIDASE-RELATED"/>
    <property type="match status" value="1"/>
</dbReference>
<dbReference type="PROSITE" id="PS00775">
    <property type="entry name" value="GLYCOSYL_HYDROL_F3"/>
    <property type="match status" value="1"/>
</dbReference>
<evidence type="ECO:0000259" key="6">
    <source>
        <dbReference type="Pfam" id="PF00933"/>
    </source>
</evidence>
<sequence length="327" mass="34959">MAGAFILGCEGPDLTPDEAAFFREADPWGFILFARNVERPDRLRALTGALRESVGRDAPILIDQEGGRVQRMGPPHWSEWPAPLDQMDGASDPVRAMFLRATLIARELRDVGIDVNCTPTADIAGARTHPFLLNRCYGRTLEEVTARARANAEGCLQGGVLPVVKHMPGHGRGAVDSHLNLPVVEAPRAELDATDFEVFRQLSDLPLGMTAHVVYADIDARPGTISPVIHGLIREEIGFDGLLMTDDISMEALGGAMGARCAAALEAGCDLVLHCNGKRLEMEAVAGTCPPLTGAARARADRALALRAAPVALDIEAARAELHALMS</sequence>
<comment type="similarity">
    <text evidence="2">Belongs to the glycosyl hydrolase 3 family.</text>
</comment>
<dbReference type="InterPro" id="IPR001764">
    <property type="entry name" value="Glyco_hydro_3_N"/>
</dbReference>
<evidence type="ECO:0000256" key="2">
    <source>
        <dbReference type="ARBA" id="ARBA00005336"/>
    </source>
</evidence>
<dbReference type="EC" id="3.2.1.52" evidence="3"/>
<proteinExistence type="inferred from homology"/>
<dbReference type="AlphaFoldDB" id="A0A2Y9AU52"/>
<comment type="catalytic activity">
    <reaction evidence="1">
        <text>Hydrolysis of terminal non-reducing N-acetyl-D-hexosamine residues in N-acetyl-beta-D-hexosaminides.</text>
        <dbReference type="EC" id="3.2.1.52"/>
    </reaction>
</comment>
<dbReference type="RefSeq" id="WP_109564792.1">
    <property type="nucleotide sequence ID" value="NZ_QGDJ01000005.1"/>
</dbReference>
<dbReference type="InterPro" id="IPR019800">
    <property type="entry name" value="Glyco_hydro_3_AS"/>
</dbReference>
<keyword evidence="4" id="KW-0378">Hydrolase</keyword>
<feature type="domain" description="Glycoside hydrolase family 3 N-terminal" evidence="6">
    <location>
        <begin position="29"/>
        <end position="286"/>
    </location>
</feature>
<evidence type="ECO:0000256" key="5">
    <source>
        <dbReference type="ARBA" id="ARBA00023295"/>
    </source>
</evidence>
<dbReference type="Gene3D" id="3.20.20.300">
    <property type="entry name" value="Glycoside hydrolase, family 3, N-terminal domain"/>
    <property type="match status" value="1"/>
</dbReference>